<dbReference type="RefSeq" id="WP_135173138.1">
    <property type="nucleotide sequence ID" value="NZ_SPQT01000001.1"/>
</dbReference>
<feature type="transmembrane region" description="Helical" evidence="9">
    <location>
        <begin position="183"/>
        <end position="201"/>
    </location>
</feature>
<dbReference type="PROSITE" id="PS50928">
    <property type="entry name" value="ABC_TM1"/>
    <property type="match status" value="1"/>
</dbReference>
<evidence type="ECO:0000256" key="5">
    <source>
        <dbReference type="ARBA" id="ARBA00022692"/>
    </source>
</evidence>
<dbReference type="InterPro" id="IPR043429">
    <property type="entry name" value="ArtM/GltK/GlnP/TcyL/YhdX-like"/>
</dbReference>
<dbReference type="GO" id="GO:0022857">
    <property type="term" value="F:transmembrane transporter activity"/>
    <property type="evidence" value="ECO:0007669"/>
    <property type="project" value="InterPro"/>
</dbReference>
<evidence type="ECO:0000256" key="6">
    <source>
        <dbReference type="ARBA" id="ARBA00022970"/>
    </source>
</evidence>
<reference evidence="11 12" key="1">
    <citation type="submission" date="2019-03" db="EMBL/GenBank/DDBJ databases">
        <title>Bradyrhizobium diversity isolated from nodules of Chamaecrista fasciculata.</title>
        <authorList>
            <person name="Klepa M.S."/>
            <person name="Urquiaga M.O."/>
            <person name="Hungria M."/>
            <person name="Delamuta J.R."/>
        </authorList>
    </citation>
    <scope>NUCLEOTIDE SEQUENCE [LARGE SCALE GENOMIC DNA]</scope>
    <source>
        <strain evidence="11 12">CNPSo 3448</strain>
    </source>
</reference>
<accession>A0A4Y9M839</accession>
<feature type="domain" description="ABC transmembrane type-1" evidence="10">
    <location>
        <begin position="16"/>
        <end position="201"/>
    </location>
</feature>
<evidence type="ECO:0000259" key="10">
    <source>
        <dbReference type="PROSITE" id="PS50928"/>
    </source>
</evidence>
<keyword evidence="4" id="KW-1003">Cell membrane</keyword>
<proteinExistence type="inferred from homology"/>
<dbReference type="GO" id="GO:0043190">
    <property type="term" value="C:ATP-binding cassette (ABC) transporter complex"/>
    <property type="evidence" value="ECO:0007669"/>
    <property type="project" value="InterPro"/>
</dbReference>
<dbReference type="PANTHER" id="PTHR30614:SF0">
    <property type="entry name" value="L-CYSTINE TRANSPORT SYSTEM PERMEASE PROTEIN TCYL"/>
    <property type="match status" value="1"/>
</dbReference>
<dbReference type="SUPFAM" id="SSF161098">
    <property type="entry name" value="MetI-like"/>
    <property type="match status" value="1"/>
</dbReference>
<dbReference type="AlphaFoldDB" id="A0A4Y9M839"/>
<dbReference type="CDD" id="cd06261">
    <property type="entry name" value="TM_PBP2"/>
    <property type="match status" value="1"/>
</dbReference>
<evidence type="ECO:0000256" key="2">
    <source>
        <dbReference type="ARBA" id="ARBA00010072"/>
    </source>
</evidence>
<sequence length="216" mass="22418">MGTFLETYGGLFAAAFATTLTLTAAGLVVAALVALPLALGLRSQSWLIAVPARLYVELMRGAPLVILLFLAYYGGPSFGIVLDAETAGIAGLGLYGAGYFAEIYRAGLNAVPRGEIEAAAVLGLSRGQIFLHVRIPRAARLVLPPAIGQAINLLKESAVLSVITVPELTKVAGEVSNLTFSAIAPYLTAALLYWIAVEALARAGDAAERHLAVGKS</sequence>
<evidence type="ECO:0000313" key="11">
    <source>
        <dbReference type="EMBL" id="TFV51396.1"/>
    </source>
</evidence>
<feature type="transmembrane region" description="Helical" evidence="9">
    <location>
        <begin position="12"/>
        <end position="42"/>
    </location>
</feature>
<comment type="caution">
    <text evidence="11">The sequence shown here is derived from an EMBL/GenBank/DDBJ whole genome shotgun (WGS) entry which is preliminary data.</text>
</comment>
<dbReference type="InterPro" id="IPR035906">
    <property type="entry name" value="MetI-like_sf"/>
</dbReference>
<dbReference type="Pfam" id="PF00528">
    <property type="entry name" value="BPD_transp_1"/>
    <property type="match status" value="1"/>
</dbReference>
<keyword evidence="5 9" id="KW-0812">Transmembrane</keyword>
<evidence type="ECO:0000256" key="8">
    <source>
        <dbReference type="ARBA" id="ARBA00023136"/>
    </source>
</evidence>
<dbReference type="InterPro" id="IPR000515">
    <property type="entry name" value="MetI-like"/>
</dbReference>
<dbReference type="Gene3D" id="1.10.3720.10">
    <property type="entry name" value="MetI-like"/>
    <property type="match status" value="1"/>
</dbReference>
<keyword evidence="3 9" id="KW-0813">Transport</keyword>
<dbReference type="PANTHER" id="PTHR30614">
    <property type="entry name" value="MEMBRANE COMPONENT OF AMINO ACID ABC TRANSPORTER"/>
    <property type="match status" value="1"/>
</dbReference>
<dbReference type="GO" id="GO:0006865">
    <property type="term" value="P:amino acid transport"/>
    <property type="evidence" value="ECO:0007669"/>
    <property type="project" value="UniProtKB-KW"/>
</dbReference>
<keyword evidence="7 9" id="KW-1133">Transmembrane helix</keyword>
<protein>
    <submittedName>
        <fullName evidence="11">Amino acid ABC transporter permease</fullName>
    </submittedName>
</protein>
<evidence type="ECO:0000256" key="3">
    <source>
        <dbReference type="ARBA" id="ARBA00022448"/>
    </source>
</evidence>
<feature type="transmembrane region" description="Helical" evidence="9">
    <location>
        <begin position="54"/>
        <end position="73"/>
    </location>
</feature>
<organism evidence="11 12">
    <name type="scientific">Bradyrhizobium niftali</name>
    <dbReference type="NCBI Taxonomy" id="2560055"/>
    <lineage>
        <taxon>Bacteria</taxon>
        <taxon>Pseudomonadati</taxon>
        <taxon>Pseudomonadota</taxon>
        <taxon>Alphaproteobacteria</taxon>
        <taxon>Hyphomicrobiales</taxon>
        <taxon>Nitrobacteraceae</taxon>
        <taxon>Bradyrhizobium</taxon>
    </lineage>
</organism>
<dbReference type="EMBL" id="SPQT01000001">
    <property type="protein sequence ID" value="TFV51396.1"/>
    <property type="molecule type" value="Genomic_DNA"/>
</dbReference>
<evidence type="ECO:0000313" key="12">
    <source>
        <dbReference type="Proteomes" id="UP000297966"/>
    </source>
</evidence>
<dbReference type="InterPro" id="IPR010065">
    <property type="entry name" value="AA_ABC_transptr_permease_3TM"/>
</dbReference>
<dbReference type="Proteomes" id="UP000297966">
    <property type="component" value="Unassembled WGS sequence"/>
</dbReference>
<evidence type="ECO:0000256" key="9">
    <source>
        <dbReference type="RuleBase" id="RU363032"/>
    </source>
</evidence>
<dbReference type="NCBIfam" id="TIGR01726">
    <property type="entry name" value="HEQRo_perm_3TM"/>
    <property type="match status" value="1"/>
</dbReference>
<keyword evidence="8 9" id="KW-0472">Membrane</keyword>
<name>A0A4Y9M839_9BRAD</name>
<comment type="similarity">
    <text evidence="2">Belongs to the binding-protein-dependent transport system permease family. HisMQ subfamily.</text>
</comment>
<comment type="subcellular location">
    <subcellularLocation>
        <location evidence="1">Cell inner membrane</location>
        <topology evidence="1">Multi-pass membrane protein</topology>
    </subcellularLocation>
    <subcellularLocation>
        <location evidence="9">Cell membrane</location>
        <topology evidence="9">Multi-pass membrane protein</topology>
    </subcellularLocation>
</comment>
<keyword evidence="6" id="KW-0029">Amino-acid transport</keyword>
<keyword evidence="12" id="KW-1185">Reference proteome</keyword>
<dbReference type="OrthoDB" id="4404959at2"/>
<gene>
    <name evidence="11" type="ORF">E4K65_04925</name>
</gene>
<evidence type="ECO:0000256" key="4">
    <source>
        <dbReference type="ARBA" id="ARBA00022475"/>
    </source>
</evidence>
<evidence type="ECO:0000256" key="1">
    <source>
        <dbReference type="ARBA" id="ARBA00004429"/>
    </source>
</evidence>
<evidence type="ECO:0000256" key="7">
    <source>
        <dbReference type="ARBA" id="ARBA00022989"/>
    </source>
</evidence>